<dbReference type="Gene3D" id="2.60.40.10">
    <property type="entry name" value="Immunoglobulins"/>
    <property type="match status" value="1"/>
</dbReference>
<protein>
    <submittedName>
        <fullName evidence="1">Uncharacterized protein</fullName>
    </submittedName>
</protein>
<evidence type="ECO:0000313" key="2">
    <source>
        <dbReference type="Proteomes" id="UP000826195"/>
    </source>
</evidence>
<dbReference type="EMBL" id="JAHXZJ010000001">
    <property type="protein sequence ID" value="KAH0568303.1"/>
    <property type="molecule type" value="Genomic_DNA"/>
</dbReference>
<accession>A0AAV7J8W1</accession>
<name>A0AAV7J8W1_COTGL</name>
<dbReference type="InterPro" id="IPR013783">
    <property type="entry name" value="Ig-like_fold"/>
</dbReference>
<evidence type="ECO:0000313" key="1">
    <source>
        <dbReference type="EMBL" id="KAH0568303.1"/>
    </source>
</evidence>
<sequence>MRLLHEPRGLSWKCLSWPFRITELIHIQDGTTSESLLEWYPSYEDDGKYLICRAENSRLSDAAIEDRWNLVVHCE</sequence>
<organism evidence="1 2">
    <name type="scientific">Cotesia glomerata</name>
    <name type="common">Lepidopteran parasitic wasp</name>
    <name type="synonym">Apanteles glomeratus</name>
    <dbReference type="NCBI Taxonomy" id="32391"/>
    <lineage>
        <taxon>Eukaryota</taxon>
        <taxon>Metazoa</taxon>
        <taxon>Ecdysozoa</taxon>
        <taxon>Arthropoda</taxon>
        <taxon>Hexapoda</taxon>
        <taxon>Insecta</taxon>
        <taxon>Pterygota</taxon>
        <taxon>Neoptera</taxon>
        <taxon>Endopterygota</taxon>
        <taxon>Hymenoptera</taxon>
        <taxon>Apocrita</taxon>
        <taxon>Ichneumonoidea</taxon>
        <taxon>Braconidae</taxon>
        <taxon>Microgastrinae</taxon>
        <taxon>Cotesia</taxon>
    </lineage>
</organism>
<proteinExistence type="predicted"/>
<keyword evidence="2" id="KW-1185">Reference proteome</keyword>
<dbReference type="Proteomes" id="UP000826195">
    <property type="component" value="Unassembled WGS sequence"/>
</dbReference>
<reference evidence="1 2" key="1">
    <citation type="journal article" date="2021" name="J. Hered.">
        <title>A chromosome-level genome assembly of the parasitoid wasp, Cotesia glomerata (Hymenoptera: Braconidae).</title>
        <authorList>
            <person name="Pinto B.J."/>
            <person name="Weis J.J."/>
            <person name="Gamble T."/>
            <person name="Ode P.J."/>
            <person name="Paul R."/>
            <person name="Zaspel J.M."/>
        </authorList>
    </citation>
    <scope>NUCLEOTIDE SEQUENCE [LARGE SCALE GENOMIC DNA]</scope>
    <source>
        <strain evidence="1">CgM1</strain>
    </source>
</reference>
<dbReference type="AlphaFoldDB" id="A0AAV7J8W1"/>
<comment type="caution">
    <text evidence="1">The sequence shown here is derived from an EMBL/GenBank/DDBJ whole genome shotgun (WGS) entry which is preliminary data.</text>
</comment>
<dbReference type="InterPro" id="IPR036179">
    <property type="entry name" value="Ig-like_dom_sf"/>
</dbReference>
<dbReference type="SUPFAM" id="SSF48726">
    <property type="entry name" value="Immunoglobulin"/>
    <property type="match status" value="1"/>
</dbReference>
<gene>
    <name evidence="1" type="ORF">KQX54_020253</name>
</gene>